<accession>A0A0M3JHL6</accession>
<dbReference type="Proteomes" id="UP000267096">
    <property type="component" value="Unassembled WGS sequence"/>
</dbReference>
<proteinExistence type="predicted"/>
<name>A0A0M3JHL6_ANISI</name>
<dbReference type="WBParaSite" id="ASIM_0000713001-mRNA-1">
    <property type="protein sequence ID" value="ASIM_0000713001-mRNA-1"/>
    <property type="gene ID" value="ASIM_0000713001"/>
</dbReference>
<gene>
    <name evidence="1" type="ORF">ASIM_LOCUS6897</name>
</gene>
<dbReference type="EMBL" id="UYRR01015754">
    <property type="protein sequence ID" value="VDK28050.1"/>
    <property type="molecule type" value="Genomic_DNA"/>
</dbReference>
<evidence type="ECO:0000313" key="1">
    <source>
        <dbReference type="EMBL" id="VDK28050.1"/>
    </source>
</evidence>
<reference evidence="1 2" key="2">
    <citation type="submission" date="2018-11" db="EMBL/GenBank/DDBJ databases">
        <authorList>
            <consortium name="Pathogen Informatics"/>
        </authorList>
    </citation>
    <scope>NUCLEOTIDE SEQUENCE [LARGE SCALE GENOMIC DNA]</scope>
</reference>
<organism evidence="3">
    <name type="scientific">Anisakis simplex</name>
    <name type="common">Herring worm</name>
    <dbReference type="NCBI Taxonomy" id="6269"/>
    <lineage>
        <taxon>Eukaryota</taxon>
        <taxon>Metazoa</taxon>
        <taxon>Ecdysozoa</taxon>
        <taxon>Nematoda</taxon>
        <taxon>Chromadorea</taxon>
        <taxon>Rhabditida</taxon>
        <taxon>Spirurina</taxon>
        <taxon>Ascaridomorpha</taxon>
        <taxon>Ascaridoidea</taxon>
        <taxon>Anisakidae</taxon>
        <taxon>Anisakis</taxon>
        <taxon>Anisakis simplex complex</taxon>
    </lineage>
</organism>
<keyword evidence="2" id="KW-1185">Reference proteome</keyword>
<protein>
    <submittedName>
        <fullName evidence="3">Reverse transcriptase domain-containing protein</fullName>
    </submittedName>
</protein>
<reference evidence="3" key="1">
    <citation type="submission" date="2017-02" db="UniProtKB">
        <authorList>
            <consortium name="WormBaseParasite"/>
        </authorList>
    </citation>
    <scope>IDENTIFICATION</scope>
</reference>
<evidence type="ECO:0000313" key="2">
    <source>
        <dbReference type="Proteomes" id="UP000267096"/>
    </source>
</evidence>
<dbReference type="AlphaFoldDB" id="A0A0M3JHL6"/>
<evidence type="ECO:0000313" key="3">
    <source>
        <dbReference type="WBParaSite" id="ASIM_0000713001-mRNA-1"/>
    </source>
</evidence>
<sequence length="66" mass="7485">MDDAIIVVDDDQEPADLKLNARVGCMHDDDECKASKMSHLISDNEVSFQGFQLRTKTDLIFALHYD</sequence>